<dbReference type="NCBIfam" id="TIGR01464">
    <property type="entry name" value="hemE"/>
    <property type="match status" value="1"/>
</dbReference>
<evidence type="ECO:0000256" key="12">
    <source>
        <dbReference type="ARBA" id="ARBA00047341"/>
    </source>
</evidence>
<keyword evidence="7" id="KW-0963">Cytoplasm</keyword>
<evidence type="ECO:0000256" key="5">
    <source>
        <dbReference type="ARBA" id="ARBA00012288"/>
    </source>
</evidence>
<dbReference type="EMBL" id="UYJE01008545">
    <property type="protein sequence ID" value="VDI64737.1"/>
    <property type="molecule type" value="Genomic_DNA"/>
</dbReference>
<proteinExistence type="inferred from homology"/>
<evidence type="ECO:0000256" key="13">
    <source>
        <dbReference type="ARBA" id="ARBA00048411"/>
    </source>
</evidence>
<evidence type="ECO:0000256" key="9">
    <source>
        <dbReference type="ARBA" id="ARBA00023239"/>
    </source>
</evidence>
<comment type="caution">
    <text evidence="18">The sequence shown here is derived from an EMBL/GenBank/DDBJ whole genome shotgun (WGS) entry which is preliminary data.</text>
</comment>
<dbReference type="OrthoDB" id="339900at2759"/>
<gene>
    <name evidence="18" type="ORF">MGAL_10B079803</name>
</gene>
<dbReference type="SUPFAM" id="SSF51726">
    <property type="entry name" value="UROD/MetE-like"/>
    <property type="match status" value="1"/>
</dbReference>
<dbReference type="InterPro" id="IPR000257">
    <property type="entry name" value="Uroporphyrinogen_deCOase"/>
</dbReference>
<feature type="domain" description="Uroporphyrinogen decarboxylase (URO-D)" evidence="17">
    <location>
        <begin position="31"/>
        <end position="40"/>
    </location>
</feature>
<evidence type="ECO:0000259" key="17">
    <source>
        <dbReference type="PROSITE" id="PS00906"/>
    </source>
</evidence>
<comment type="subcellular location">
    <subcellularLocation>
        <location evidence="1">Cytoplasm</location>
        <location evidence="1">Cytosol</location>
    </subcellularLocation>
</comment>
<protein>
    <recommendedName>
        <fullName evidence="6 14">Uroporphyrinogen decarboxylase</fullName>
        <ecNumber evidence="5 14">4.1.1.37</ecNumber>
    </recommendedName>
</protein>
<comment type="function">
    <text evidence="11">Catalyzes the sequential decarboxylation of the four acetate side chains of uroporphyrinogen to form coproporphyrinogen and participates in the fifth step in the heme biosynthetic pathway. Isomer I or isomer III of uroporphyrinogen may serve as substrate, but only coproporphyrinogen III can ultimately be converted to heme. In vitro also decarboxylates pentacarboxylate porphyrinogen I.</text>
</comment>
<dbReference type="PROSITE" id="PS00906">
    <property type="entry name" value="UROD_1"/>
    <property type="match status" value="1"/>
</dbReference>
<keyword evidence="10 14" id="KW-0627">Porphyrin biosynthesis</keyword>
<comment type="catalytic activity">
    <reaction evidence="13">
        <text>uroporphyrinogen III + 4 H(+) = coproporphyrinogen III + 4 CO2</text>
        <dbReference type="Rhea" id="RHEA:19865"/>
        <dbReference type="ChEBI" id="CHEBI:15378"/>
        <dbReference type="ChEBI" id="CHEBI:16526"/>
        <dbReference type="ChEBI" id="CHEBI:57308"/>
        <dbReference type="ChEBI" id="CHEBI:57309"/>
        <dbReference type="EC" id="4.1.1.37"/>
    </reaction>
    <physiologicalReaction direction="left-to-right" evidence="13">
        <dbReference type="Rhea" id="RHEA:19866"/>
    </physiologicalReaction>
</comment>
<reference evidence="18" key="1">
    <citation type="submission" date="2018-11" db="EMBL/GenBank/DDBJ databases">
        <authorList>
            <person name="Alioto T."/>
            <person name="Alioto T."/>
        </authorList>
    </citation>
    <scope>NUCLEOTIDE SEQUENCE</scope>
</reference>
<dbReference type="PANTHER" id="PTHR21091:SF169">
    <property type="entry name" value="UROPORPHYRINOGEN DECARBOXYLASE"/>
    <property type="match status" value="1"/>
</dbReference>
<evidence type="ECO:0000256" key="1">
    <source>
        <dbReference type="ARBA" id="ARBA00004514"/>
    </source>
</evidence>
<comment type="similarity">
    <text evidence="3 15">Belongs to the uroporphyrinogen decarboxylase family.</text>
</comment>
<comment type="catalytic activity">
    <reaction evidence="12">
        <text>uroporphyrinogen I + 4 H(+) = coproporphyrinogen I + 4 CO2</text>
        <dbReference type="Rhea" id="RHEA:31239"/>
        <dbReference type="ChEBI" id="CHEBI:15378"/>
        <dbReference type="ChEBI" id="CHEBI:16526"/>
        <dbReference type="ChEBI" id="CHEBI:62626"/>
        <dbReference type="ChEBI" id="CHEBI:62631"/>
    </reaction>
    <physiologicalReaction direction="left-to-right" evidence="12">
        <dbReference type="Rhea" id="RHEA:31240"/>
    </physiologicalReaction>
</comment>
<evidence type="ECO:0000313" key="18">
    <source>
        <dbReference type="EMBL" id="VDI64737.1"/>
    </source>
</evidence>
<evidence type="ECO:0000256" key="15">
    <source>
        <dbReference type="RuleBase" id="RU004169"/>
    </source>
</evidence>
<evidence type="ECO:0000256" key="11">
    <source>
        <dbReference type="ARBA" id="ARBA00045708"/>
    </source>
</evidence>
<organism evidence="18 19">
    <name type="scientific">Mytilus galloprovincialis</name>
    <name type="common">Mediterranean mussel</name>
    <dbReference type="NCBI Taxonomy" id="29158"/>
    <lineage>
        <taxon>Eukaryota</taxon>
        <taxon>Metazoa</taxon>
        <taxon>Spiralia</taxon>
        <taxon>Lophotrochozoa</taxon>
        <taxon>Mollusca</taxon>
        <taxon>Bivalvia</taxon>
        <taxon>Autobranchia</taxon>
        <taxon>Pteriomorphia</taxon>
        <taxon>Mytilida</taxon>
        <taxon>Mytiloidea</taxon>
        <taxon>Mytilidae</taxon>
        <taxon>Mytilinae</taxon>
        <taxon>Mytilus</taxon>
    </lineage>
</organism>
<evidence type="ECO:0000256" key="8">
    <source>
        <dbReference type="ARBA" id="ARBA00022793"/>
    </source>
</evidence>
<keyword evidence="19" id="KW-1185">Reference proteome</keyword>
<dbReference type="UniPathway" id="UPA00251">
    <property type="reaction ID" value="UER00321"/>
</dbReference>
<dbReference type="AlphaFoldDB" id="A0A8B6GKB3"/>
<dbReference type="GO" id="GO:0004853">
    <property type="term" value="F:uroporphyrinogen decarboxylase activity"/>
    <property type="evidence" value="ECO:0007669"/>
    <property type="project" value="UniProtKB-EC"/>
</dbReference>
<dbReference type="PANTHER" id="PTHR21091">
    <property type="entry name" value="METHYLTETRAHYDROFOLATE:HOMOCYSTEINE METHYLTRANSFERASE RELATED"/>
    <property type="match status" value="1"/>
</dbReference>
<evidence type="ECO:0000256" key="3">
    <source>
        <dbReference type="ARBA" id="ARBA00009935"/>
    </source>
</evidence>
<evidence type="ECO:0000313" key="19">
    <source>
        <dbReference type="Proteomes" id="UP000596742"/>
    </source>
</evidence>
<dbReference type="EC" id="4.1.1.37" evidence="5 14"/>
<dbReference type="Gene3D" id="3.20.20.210">
    <property type="match status" value="1"/>
</dbReference>
<evidence type="ECO:0000256" key="16">
    <source>
        <dbReference type="SAM" id="MobiDB-lite"/>
    </source>
</evidence>
<dbReference type="FunFam" id="3.20.20.210:FF:000008">
    <property type="entry name" value="Uroporphyrinogen decarboxylase"/>
    <property type="match status" value="1"/>
</dbReference>
<evidence type="ECO:0000256" key="4">
    <source>
        <dbReference type="ARBA" id="ARBA00011738"/>
    </source>
</evidence>
<evidence type="ECO:0000256" key="2">
    <source>
        <dbReference type="ARBA" id="ARBA00004804"/>
    </source>
</evidence>
<name>A0A8B6GKB3_MYTGA</name>
<evidence type="ECO:0000256" key="14">
    <source>
        <dbReference type="RuleBase" id="RU000554"/>
    </source>
</evidence>
<dbReference type="GO" id="GO:0005829">
    <property type="term" value="C:cytosol"/>
    <property type="evidence" value="ECO:0007669"/>
    <property type="project" value="UniProtKB-SubCell"/>
</dbReference>
<dbReference type="InterPro" id="IPR006361">
    <property type="entry name" value="Uroporphyrinogen_deCO2ase_HemE"/>
</dbReference>
<dbReference type="Pfam" id="PF01208">
    <property type="entry name" value="URO-D"/>
    <property type="match status" value="1"/>
</dbReference>
<comment type="subunit">
    <text evidence="4">Homodimer.</text>
</comment>
<feature type="region of interest" description="Disordered" evidence="16">
    <location>
        <begin position="639"/>
        <end position="680"/>
    </location>
</feature>
<evidence type="ECO:0000256" key="7">
    <source>
        <dbReference type="ARBA" id="ARBA00022490"/>
    </source>
</evidence>
<sequence>MAAPLITQFFPPMKNDLILRAAKGEKTERVPVWLMRQAGRYLPEYNQFKKDNSVSFFEMVRTPSMACEITLQPLKRFDLDAAIIFSDILVIPQALGVGIEIEDGKGMIFDFLLNTPEDLNKLNTVVDVTQELHYVMDAITLTRQTLEGKVPLIGFAGAPWTIMKFMIEGGSSSPLPKARRWLVQYPDASRQLLQLLTSKTVDYLVAQVKAGAQLLQVFDSCAGELGPYQFNKFALPYLREIAYCVREKLNDQHIELVPMTVFAKDAHFALEDLSKCGYDVVSIDWTIKPAHARRMIGSRITVQGNLDPSMMYASPDDLKHEVKTMVEKFGTQRYIANLGHGNQIRNSPVKLSSSSLAIIKEESQVNSDFHVETTNDESHHSKVRFSICSDDSLKDISTCSSDSNISGSTESLNRSSREIDDQIETRTNEQILANFRRNFPTAQPPLIQPRRRASIQVDTLTNSKPPPVDRSIRPKLRRASFQCEAVITKQFERGDSVSKLISDFKLQYNFPSPVHAVTRQYGSSSDIKMKDKMETSPSVEKDLKTILTEWAGDQTTNKKLTKQDAANTNTKVNSEGNTKFRTETNSIGHARNLSFTSDYFGSTETLNTTKSFPLAAKGNEGMNIRRQSLPVILTSNERLSETVPKLPERRRSLMDNKPNTKNKRESKKENKIQTLSTESDDGIFHDEDELTKQELTNKVHKDYRDMDDVFRPKKRNEPSRPDIKVTLALETAL</sequence>
<feature type="compositionally biased region" description="Basic and acidic residues" evidence="16">
    <location>
        <begin position="662"/>
        <end position="671"/>
    </location>
</feature>
<dbReference type="CDD" id="cd00717">
    <property type="entry name" value="URO-D"/>
    <property type="match status" value="1"/>
</dbReference>
<dbReference type="Proteomes" id="UP000596742">
    <property type="component" value="Unassembled WGS sequence"/>
</dbReference>
<dbReference type="HAMAP" id="MF_00218">
    <property type="entry name" value="URO_D"/>
    <property type="match status" value="1"/>
</dbReference>
<dbReference type="GO" id="GO:0006782">
    <property type="term" value="P:protoporphyrinogen IX biosynthetic process"/>
    <property type="evidence" value="ECO:0007669"/>
    <property type="project" value="UniProtKB-UniPathway"/>
</dbReference>
<accession>A0A8B6GKB3</accession>
<keyword evidence="8 14" id="KW-0210">Decarboxylase</keyword>
<keyword evidence="9 14" id="KW-0456">Lyase</keyword>
<evidence type="ECO:0000256" key="6">
    <source>
        <dbReference type="ARBA" id="ARBA00014308"/>
    </source>
</evidence>
<comment type="pathway">
    <text evidence="2 14">Porphyrin-containing compound metabolism; protoporphyrin-IX biosynthesis; coproporphyrinogen-III from 5-aminolevulinate: step 4/4.</text>
</comment>
<dbReference type="InterPro" id="IPR038071">
    <property type="entry name" value="UROD/MetE-like_sf"/>
</dbReference>
<evidence type="ECO:0000256" key="10">
    <source>
        <dbReference type="ARBA" id="ARBA00023244"/>
    </source>
</evidence>